<gene>
    <name evidence="3" type="primary">ZC3H3</name>
</gene>
<feature type="region of interest" description="Disordered" evidence="1">
    <location>
        <begin position="58"/>
        <end position="78"/>
    </location>
</feature>
<feature type="compositionally biased region" description="Basic residues" evidence="1">
    <location>
        <begin position="655"/>
        <end position="666"/>
    </location>
</feature>
<evidence type="ECO:0000256" key="1">
    <source>
        <dbReference type="SAM" id="MobiDB-lite"/>
    </source>
</evidence>
<sequence length="910" mass="97047">MHRNLYSRSVAPERRGVVSPGLLFQNAFRASWGSGVEVARAAAPVGLGLRQRCQAAAIHSQEEQRGGRGTRGQRSTLRYSARAAAASVGRWRGRGIAGIIPRSRFQFFRNNSKQRCWARCAPEVAERAGSESAGEERETREGPAAHRTAARPHSQAGEDQDVRRSPAGTLGTPRGSPATGFVPPSSEVGPPRARCGRALGAQSRARGACPGRQRRPQRRAEPGQGTAEASLIDDYKNLHSSAPAPGASAASRWQPSTYHNGRAFSARYPRPSRRGFSSHRGPAWRKKYSLVNRPPGSSDPPGDHAVQPPLGARGSQSPDSQQFVLERQVQLNPDQNMVIKIKPPSKSGSISTSGAQRCSLQEYEDTPWNDQRPQEGEGEPPGGQLQPLRTGRTRGSCSAEDSLLVCQKEAGKPRVVKSVGSVGSSPLEPRRTVSESAVAAKAHFPSSTLSPLTVVAVGQKVGSHSVASCAARLLEDGRVNATHPDQPGTSSSAVGPARPASGPRQAQETSMLVSCQTNRFQKNNYKWVATSAKSPRAARRSLNPRAATENVCKALFDATGKMERPQLRADPEAKPRKQAPSSKPGPSPSKYKWKASSPSASSSSSFRWQSEAGSKDHASQLSPVPSRSPPGDTPAVGPSGLKPLFGETPLSAYKVKSRTKIVRRRGSTSLPGDKKSSPSPVTTAKSHLSLRRRQAIRGKSSPVLKKTPNKGLMQVTRHRLCRLPPSRVHLPTKEGLEQSGVQAATAGVVPPQAHSEETGSEECGIWRSGPWARHRGELRGCHRPWERPLGSHAGQDVEPAMVELGKPEVGRQAPSPARGGAMGHSELHQDGLLGPGGAEKHRGKVAGSGDWQVTLHEGLVGGSKLLPSPLPSVPTQEAEPQDHTTTAMRSTAHPFALKPIPGCSPALLLV</sequence>
<organism evidence="2 3">
    <name type="scientific">Galeopterus variegatus</name>
    <name type="common">Malayan flying lemur</name>
    <name type="synonym">Cynocephalus variegatus</name>
    <dbReference type="NCBI Taxonomy" id="482537"/>
    <lineage>
        <taxon>Eukaryota</taxon>
        <taxon>Metazoa</taxon>
        <taxon>Chordata</taxon>
        <taxon>Craniata</taxon>
        <taxon>Vertebrata</taxon>
        <taxon>Euteleostomi</taxon>
        <taxon>Mammalia</taxon>
        <taxon>Eutheria</taxon>
        <taxon>Euarchontoglires</taxon>
        <taxon>Dermoptera</taxon>
        <taxon>Cynocephalidae</taxon>
        <taxon>Galeopterus</taxon>
    </lineage>
</organism>
<feature type="region of interest" description="Disordered" evidence="1">
    <location>
        <begin position="478"/>
        <end position="512"/>
    </location>
</feature>
<feature type="compositionally biased region" description="Low complexity" evidence="1">
    <location>
        <begin position="580"/>
        <end position="605"/>
    </location>
</feature>
<feature type="region of interest" description="Disordered" evidence="1">
    <location>
        <begin position="747"/>
        <end position="767"/>
    </location>
</feature>
<dbReference type="RefSeq" id="XP_008581296.1">
    <property type="nucleotide sequence ID" value="XM_008583074.1"/>
</dbReference>
<dbReference type="Proteomes" id="UP000694923">
    <property type="component" value="Unplaced"/>
</dbReference>
<feature type="compositionally biased region" description="Polar residues" evidence="1">
    <location>
        <begin position="314"/>
        <end position="335"/>
    </location>
</feature>
<feature type="compositionally biased region" description="Basic residues" evidence="1">
    <location>
        <begin position="270"/>
        <end position="288"/>
    </location>
</feature>
<feature type="region of interest" description="Disordered" evidence="1">
    <location>
        <begin position="127"/>
        <end position="396"/>
    </location>
</feature>
<feature type="region of interest" description="Disordered" evidence="1">
    <location>
        <begin position="557"/>
        <end position="689"/>
    </location>
</feature>
<feature type="compositionally biased region" description="Polar residues" evidence="1">
    <location>
        <begin position="677"/>
        <end position="686"/>
    </location>
</feature>
<feature type="compositionally biased region" description="Low complexity" evidence="1">
    <location>
        <begin position="240"/>
        <end position="251"/>
    </location>
</feature>
<name>A0ABM0RL05_GALVR</name>
<protein>
    <submittedName>
        <fullName evidence="3">Zinc finger CCCH domain-containing protein 3</fullName>
    </submittedName>
</protein>
<feature type="compositionally biased region" description="Basic and acidic residues" evidence="1">
    <location>
        <begin position="127"/>
        <end position="144"/>
    </location>
</feature>
<evidence type="ECO:0000313" key="3">
    <source>
        <dbReference type="RefSeq" id="XP_008581296.1"/>
    </source>
</evidence>
<feature type="region of interest" description="Disordered" evidence="1">
    <location>
        <begin position="809"/>
        <end position="844"/>
    </location>
</feature>
<accession>A0ABM0RL05</accession>
<feature type="compositionally biased region" description="Low complexity" evidence="1">
    <location>
        <begin position="339"/>
        <end position="354"/>
    </location>
</feature>
<dbReference type="PANTHER" id="PTHR46156">
    <property type="entry name" value="CCCH ZINGC FINGER"/>
    <property type="match status" value="1"/>
</dbReference>
<proteinExistence type="predicted"/>
<dbReference type="PANTHER" id="PTHR46156:SF1">
    <property type="entry name" value="ZINC FINGER CCCH DOMAIN-CONTAINING PROTEIN 3"/>
    <property type="match status" value="1"/>
</dbReference>
<reference evidence="3" key="1">
    <citation type="submission" date="2025-08" db="UniProtKB">
        <authorList>
            <consortium name="RefSeq"/>
        </authorList>
    </citation>
    <scope>IDENTIFICATION</scope>
</reference>
<evidence type="ECO:0000313" key="2">
    <source>
        <dbReference type="Proteomes" id="UP000694923"/>
    </source>
</evidence>
<keyword evidence="2" id="KW-1185">Reference proteome</keyword>
<dbReference type="GeneID" id="103599001"/>
<feature type="compositionally biased region" description="Basic and acidic residues" evidence="1">
    <location>
        <begin position="560"/>
        <end position="575"/>
    </location>
</feature>